<dbReference type="Proteomes" id="UP000001070">
    <property type="component" value="Unassembled WGS sequence"/>
</dbReference>
<dbReference type="InParanoid" id="B4JXJ4"/>
<organism evidence="2">
    <name type="scientific">Drosophila grimshawi</name>
    <name type="common">Hawaiian fruit fly</name>
    <name type="synonym">Idiomyia grimshawi</name>
    <dbReference type="NCBI Taxonomy" id="7222"/>
    <lineage>
        <taxon>Eukaryota</taxon>
        <taxon>Metazoa</taxon>
        <taxon>Ecdysozoa</taxon>
        <taxon>Arthropoda</taxon>
        <taxon>Hexapoda</taxon>
        <taxon>Insecta</taxon>
        <taxon>Pterygota</taxon>
        <taxon>Neoptera</taxon>
        <taxon>Endopterygota</taxon>
        <taxon>Diptera</taxon>
        <taxon>Brachycera</taxon>
        <taxon>Muscomorpha</taxon>
        <taxon>Ephydroidea</taxon>
        <taxon>Drosophilidae</taxon>
        <taxon>Drosophila</taxon>
        <taxon>Hawaiian Drosophila</taxon>
    </lineage>
</organism>
<evidence type="ECO:0000313" key="1">
    <source>
        <dbReference type="EMBL" id="EDV95470.1"/>
    </source>
</evidence>
<reference evidence="1 2" key="1">
    <citation type="journal article" date="2007" name="Nature">
        <title>Evolution of genes and genomes on the Drosophila phylogeny.</title>
        <authorList>
            <consortium name="Drosophila 12 Genomes Consortium"/>
            <person name="Clark A.G."/>
            <person name="Eisen M.B."/>
            <person name="Smith D.R."/>
            <person name="Bergman C.M."/>
            <person name="Oliver B."/>
            <person name="Markow T.A."/>
            <person name="Kaufman T.C."/>
            <person name="Kellis M."/>
            <person name="Gelbart W."/>
            <person name="Iyer V.N."/>
            <person name="Pollard D.A."/>
            <person name="Sackton T.B."/>
            <person name="Larracuente A.M."/>
            <person name="Singh N.D."/>
            <person name="Abad J.P."/>
            <person name="Abt D.N."/>
            <person name="Adryan B."/>
            <person name="Aguade M."/>
            <person name="Akashi H."/>
            <person name="Anderson W.W."/>
            <person name="Aquadro C.F."/>
            <person name="Ardell D.H."/>
            <person name="Arguello R."/>
            <person name="Artieri C.G."/>
            <person name="Barbash D.A."/>
            <person name="Barker D."/>
            <person name="Barsanti P."/>
            <person name="Batterham P."/>
            <person name="Batzoglou S."/>
            <person name="Begun D."/>
            <person name="Bhutkar A."/>
            <person name="Blanco E."/>
            <person name="Bosak S.A."/>
            <person name="Bradley R.K."/>
            <person name="Brand A.D."/>
            <person name="Brent M.R."/>
            <person name="Brooks A.N."/>
            <person name="Brown R.H."/>
            <person name="Butlin R.K."/>
            <person name="Caggese C."/>
            <person name="Calvi B.R."/>
            <person name="Bernardo de Carvalho A."/>
            <person name="Caspi A."/>
            <person name="Castrezana S."/>
            <person name="Celniker S.E."/>
            <person name="Chang J.L."/>
            <person name="Chapple C."/>
            <person name="Chatterji S."/>
            <person name="Chinwalla A."/>
            <person name="Civetta A."/>
            <person name="Clifton S.W."/>
            <person name="Comeron J.M."/>
            <person name="Costello J.C."/>
            <person name="Coyne J.A."/>
            <person name="Daub J."/>
            <person name="David R.G."/>
            <person name="Delcher A.L."/>
            <person name="Delehaunty K."/>
            <person name="Do C.B."/>
            <person name="Ebling H."/>
            <person name="Edwards K."/>
            <person name="Eickbush T."/>
            <person name="Evans J.D."/>
            <person name="Filipski A."/>
            <person name="Findeiss S."/>
            <person name="Freyhult E."/>
            <person name="Fulton L."/>
            <person name="Fulton R."/>
            <person name="Garcia A.C."/>
            <person name="Gardiner A."/>
            <person name="Garfield D.A."/>
            <person name="Garvin B.E."/>
            <person name="Gibson G."/>
            <person name="Gilbert D."/>
            <person name="Gnerre S."/>
            <person name="Godfrey J."/>
            <person name="Good R."/>
            <person name="Gotea V."/>
            <person name="Gravely B."/>
            <person name="Greenberg A.J."/>
            <person name="Griffiths-Jones S."/>
            <person name="Gross S."/>
            <person name="Guigo R."/>
            <person name="Gustafson E.A."/>
            <person name="Haerty W."/>
            <person name="Hahn M.W."/>
            <person name="Halligan D.L."/>
            <person name="Halpern A.L."/>
            <person name="Halter G.M."/>
            <person name="Han M.V."/>
            <person name="Heger A."/>
            <person name="Hillier L."/>
            <person name="Hinrichs A.S."/>
            <person name="Holmes I."/>
            <person name="Hoskins R.A."/>
            <person name="Hubisz M.J."/>
            <person name="Hultmark D."/>
            <person name="Huntley M.A."/>
            <person name="Jaffe D.B."/>
            <person name="Jagadeeshan S."/>
            <person name="Jeck W.R."/>
            <person name="Johnson J."/>
            <person name="Jones C.D."/>
            <person name="Jordan W.C."/>
            <person name="Karpen G.H."/>
            <person name="Kataoka E."/>
            <person name="Keightley P.D."/>
            <person name="Kheradpour P."/>
            <person name="Kirkness E.F."/>
            <person name="Koerich L.B."/>
            <person name="Kristiansen K."/>
            <person name="Kudrna D."/>
            <person name="Kulathinal R.J."/>
            <person name="Kumar S."/>
            <person name="Kwok R."/>
            <person name="Lander E."/>
            <person name="Langley C.H."/>
            <person name="Lapoint R."/>
            <person name="Lazzaro B.P."/>
            <person name="Lee S.J."/>
            <person name="Levesque L."/>
            <person name="Li R."/>
            <person name="Lin C.F."/>
            <person name="Lin M.F."/>
            <person name="Lindblad-Toh K."/>
            <person name="Llopart A."/>
            <person name="Long M."/>
            <person name="Low L."/>
            <person name="Lozovsky E."/>
            <person name="Lu J."/>
            <person name="Luo M."/>
            <person name="Machado C.A."/>
            <person name="Makalowski W."/>
            <person name="Marzo M."/>
            <person name="Matsuda M."/>
            <person name="Matzkin L."/>
            <person name="McAllister B."/>
            <person name="McBride C.S."/>
            <person name="McKernan B."/>
            <person name="McKernan K."/>
            <person name="Mendez-Lago M."/>
            <person name="Minx P."/>
            <person name="Mollenhauer M.U."/>
            <person name="Montooth K."/>
            <person name="Mount S.M."/>
            <person name="Mu X."/>
            <person name="Myers E."/>
            <person name="Negre B."/>
            <person name="Newfeld S."/>
            <person name="Nielsen R."/>
            <person name="Noor M.A."/>
            <person name="O'Grady P."/>
            <person name="Pachter L."/>
            <person name="Papaceit M."/>
            <person name="Parisi M.J."/>
            <person name="Parisi M."/>
            <person name="Parts L."/>
            <person name="Pedersen J.S."/>
            <person name="Pesole G."/>
            <person name="Phillippy A.M."/>
            <person name="Ponting C.P."/>
            <person name="Pop M."/>
            <person name="Porcelli D."/>
            <person name="Powell J.R."/>
            <person name="Prohaska S."/>
            <person name="Pruitt K."/>
            <person name="Puig M."/>
            <person name="Quesneville H."/>
            <person name="Ram K.R."/>
            <person name="Rand D."/>
            <person name="Rasmussen M.D."/>
            <person name="Reed L.K."/>
            <person name="Reenan R."/>
            <person name="Reily A."/>
            <person name="Remington K.A."/>
            <person name="Rieger T.T."/>
            <person name="Ritchie M.G."/>
            <person name="Robin C."/>
            <person name="Rogers Y.H."/>
            <person name="Rohde C."/>
            <person name="Rozas J."/>
            <person name="Rubenfield M.J."/>
            <person name="Ruiz A."/>
            <person name="Russo S."/>
            <person name="Salzberg S.L."/>
            <person name="Sanchez-Gracia A."/>
            <person name="Saranga D.J."/>
            <person name="Sato H."/>
            <person name="Schaeffer S.W."/>
            <person name="Schatz M.C."/>
            <person name="Schlenke T."/>
            <person name="Schwartz R."/>
            <person name="Segarra C."/>
            <person name="Singh R.S."/>
            <person name="Sirot L."/>
            <person name="Sirota M."/>
            <person name="Sisneros N.B."/>
            <person name="Smith C.D."/>
            <person name="Smith T.F."/>
            <person name="Spieth J."/>
            <person name="Stage D.E."/>
            <person name="Stark A."/>
            <person name="Stephan W."/>
            <person name="Strausberg R.L."/>
            <person name="Strempel S."/>
            <person name="Sturgill D."/>
            <person name="Sutton G."/>
            <person name="Sutton G.G."/>
            <person name="Tao W."/>
            <person name="Teichmann S."/>
            <person name="Tobari Y.N."/>
            <person name="Tomimura Y."/>
            <person name="Tsolas J.M."/>
            <person name="Valente V.L."/>
            <person name="Venter E."/>
            <person name="Venter J.C."/>
            <person name="Vicario S."/>
            <person name="Vieira F.G."/>
            <person name="Vilella A.J."/>
            <person name="Villasante A."/>
            <person name="Walenz B."/>
            <person name="Wang J."/>
            <person name="Wasserman M."/>
            <person name="Watts T."/>
            <person name="Wilson D."/>
            <person name="Wilson R.K."/>
            <person name="Wing R.A."/>
            <person name="Wolfner M.F."/>
            <person name="Wong A."/>
            <person name="Wong G.K."/>
            <person name="Wu C.I."/>
            <person name="Wu G."/>
            <person name="Yamamoto D."/>
            <person name="Yang H.P."/>
            <person name="Yang S.P."/>
            <person name="Yorke J.A."/>
            <person name="Yoshida K."/>
            <person name="Zdobnov E."/>
            <person name="Zhang P."/>
            <person name="Zhang Y."/>
            <person name="Zimin A.V."/>
            <person name="Baldwin J."/>
            <person name="Abdouelleil A."/>
            <person name="Abdulkadir J."/>
            <person name="Abebe A."/>
            <person name="Abera B."/>
            <person name="Abreu J."/>
            <person name="Acer S.C."/>
            <person name="Aftuck L."/>
            <person name="Alexander A."/>
            <person name="An P."/>
            <person name="Anderson E."/>
            <person name="Anderson S."/>
            <person name="Arachi H."/>
            <person name="Azer M."/>
            <person name="Bachantsang P."/>
            <person name="Barry A."/>
            <person name="Bayul T."/>
            <person name="Berlin A."/>
            <person name="Bessette D."/>
            <person name="Bloom T."/>
            <person name="Blye J."/>
            <person name="Boguslavskiy L."/>
            <person name="Bonnet C."/>
            <person name="Boukhgalter B."/>
            <person name="Bourzgui I."/>
            <person name="Brown A."/>
            <person name="Cahill P."/>
            <person name="Channer S."/>
            <person name="Cheshatsang Y."/>
            <person name="Chuda L."/>
            <person name="Citroen M."/>
            <person name="Collymore A."/>
            <person name="Cooke P."/>
            <person name="Costello M."/>
            <person name="D'Aco K."/>
            <person name="Daza R."/>
            <person name="De Haan G."/>
            <person name="DeGray S."/>
            <person name="DeMaso C."/>
            <person name="Dhargay N."/>
            <person name="Dooley K."/>
            <person name="Dooley E."/>
            <person name="Doricent M."/>
            <person name="Dorje P."/>
            <person name="Dorjee K."/>
            <person name="Dupes A."/>
            <person name="Elong R."/>
            <person name="Falk J."/>
            <person name="Farina A."/>
            <person name="Faro S."/>
            <person name="Ferguson D."/>
            <person name="Fisher S."/>
            <person name="Foley C.D."/>
            <person name="Franke A."/>
            <person name="Friedrich D."/>
            <person name="Gadbois L."/>
            <person name="Gearin G."/>
            <person name="Gearin C.R."/>
            <person name="Giannoukos G."/>
            <person name="Goode T."/>
            <person name="Graham J."/>
            <person name="Grandbois E."/>
            <person name="Grewal S."/>
            <person name="Gyaltsen K."/>
            <person name="Hafez N."/>
            <person name="Hagos B."/>
            <person name="Hall J."/>
            <person name="Henson C."/>
            <person name="Hollinger A."/>
            <person name="Honan T."/>
            <person name="Huard M.D."/>
            <person name="Hughes L."/>
            <person name="Hurhula B."/>
            <person name="Husby M.E."/>
            <person name="Kamat A."/>
            <person name="Kanga B."/>
            <person name="Kashin S."/>
            <person name="Khazanovich D."/>
            <person name="Kisner P."/>
            <person name="Lance K."/>
            <person name="Lara M."/>
            <person name="Lee W."/>
            <person name="Lennon N."/>
            <person name="Letendre F."/>
            <person name="LeVine R."/>
            <person name="Lipovsky A."/>
            <person name="Liu X."/>
            <person name="Liu J."/>
            <person name="Liu S."/>
            <person name="Lokyitsang T."/>
            <person name="Lokyitsang Y."/>
            <person name="Lubonja R."/>
            <person name="Lui A."/>
            <person name="MacDonald P."/>
            <person name="Magnisalis V."/>
            <person name="Maru K."/>
            <person name="Matthews C."/>
            <person name="McCusker W."/>
            <person name="McDonough S."/>
            <person name="Mehta T."/>
            <person name="Meldrim J."/>
            <person name="Meneus L."/>
            <person name="Mihai O."/>
            <person name="Mihalev A."/>
            <person name="Mihova T."/>
            <person name="Mittelman R."/>
            <person name="Mlenga V."/>
            <person name="Montmayeur A."/>
            <person name="Mulrain L."/>
            <person name="Navidi A."/>
            <person name="Naylor J."/>
            <person name="Negash T."/>
            <person name="Nguyen T."/>
            <person name="Nguyen N."/>
            <person name="Nicol R."/>
            <person name="Norbu C."/>
            <person name="Norbu N."/>
            <person name="Novod N."/>
            <person name="O'Neill B."/>
            <person name="Osman S."/>
            <person name="Markiewicz E."/>
            <person name="Oyono O.L."/>
            <person name="Patti C."/>
            <person name="Phunkhang P."/>
            <person name="Pierre F."/>
            <person name="Priest M."/>
            <person name="Raghuraman S."/>
            <person name="Rege F."/>
            <person name="Reyes R."/>
            <person name="Rise C."/>
            <person name="Rogov P."/>
            <person name="Ross K."/>
            <person name="Ryan E."/>
            <person name="Settipalli S."/>
            <person name="Shea T."/>
            <person name="Sherpa N."/>
            <person name="Shi L."/>
            <person name="Shih D."/>
            <person name="Sparrow T."/>
            <person name="Spaulding J."/>
            <person name="Stalker J."/>
            <person name="Stange-Thomann N."/>
            <person name="Stavropoulos S."/>
            <person name="Stone C."/>
            <person name="Strader C."/>
            <person name="Tesfaye S."/>
            <person name="Thomson T."/>
            <person name="Thoulutsang Y."/>
            <person name="Thoulutsang D."/>
            <person name="Topham K."/>
            <person name="Topping I."/>
            <person name="Tsamla T."/>
            <person name="Vassiliev H."/>
            <person name="Vo A."/>
            <person name="Wangchuk T."/>
            <person name="Wangdi T."/>
            <person name="Weiand M."/>
            <person name="Wilkinson J."/>
            <person name="Wilson A."/>
            <person name="Yadav S."/>
            <person name="Young G."/>
            <person name="Yu Q."/>
            <person name="Zembek L."/>
            <person name="Zhong D."/>
            <person name="Zimmer A."/>
            <person name="Zwirko Z."/>
            <person name="Jaffe D.B."/>
            <person name="Alvarez P."/>
            <person name="Brockman W."/>
            <person name="Butler J."/>
            <person name="Chin C."/>
            <person name="Gnerre S."/>
            <person name="Grabherr M."/>
            <person name="Kleber M."/>
            <person name="Mauceli E."/>
            <person name="MacCallum I."/>
        </authorList>
    </citation>
    <scope>NUCLEOTIDE SEQUENCE [LARGE SCALE GENOMIC DNA]</scope>
    <source>
        <strain evidence="2">Tucson 15287-2541.00</strain>
    </source>
</reference>
<accession>B4JXJ4</accession>
<protein>
    <submittedName>
        <fullName evidence="1">GH17560</fullName>
    </submittedName>
</protein>
<keyword evidence="2" id="KW-1185">Reference proteome</keyword>
<dbReference type="AlphaFoldDB" id="B4JXJ4"/>
<proteinExistence type="predicted"/>
<gene>
    <name evidence="1" type="primary">Dgri\GH17560</name>
    <name evidence="1" type="ORF">Dgri_GH17560</name>
</gene>
<dbReference type="HOGENOM" id="CLU_1519423_0_0_1"/>
<evidence type="ECO:0000313" key="2">
    <source>
        <dbReference type="Proteomes" id="UP000001070"/>
    </source>
</evidence>
<dbReference type="EMBL" id="CH916376">
    <property type="protein sequence ID" value="EDV95470.1"/>
    <property type="molecule type" value="Genomic_DNA"/>
</dbReference>
<sequence>MQCNVGYPPEHFDGQDQRRCNNCLNKPAKVDNIPHNIDQLVLENTDVMSNQRMDEARNKCDDIGAQVEAHLKTPEEPYHDYLINDFMSWFKTKHQIESDDADIDLIVLDKIFSELPKDDPSIRMALRGDPSSIAAMNTRKEEYMARMYSDYENEMSLAKKTEVVEKVRELSNQKTEL</sequence>
<name>B4JXJ4_DROGR</name>